<organism evidence="2 3">
    <name type="scientific">Vitrella brassicaformis (strain CCMP3155)</name>
    <dbReference type="NCBI Taxonomy" id="1169540"/>
    <lineage>
        <taxon>Eukaryota</taxon>
        <taxon>Sar</taxon>
        <taxon>Alveolata</taxon>
        <taxon>Colpodellida</taxon>
        <taxon>Vitrellaceae</taxon>
        <taxon>Vitrella</taxon>
    </lineage>
</organism>
<evidence type="ECO:0000313" key="2">
    <source>
        <dbReference type="EMBL" id="CEM01689.1"/>
    </source>
</evidence>
<evidence type="ECO:0000313" key="3">
    <source>
        <dbReference type="Proteomes" id="UP000041254"/>
    </source>
</evidence>
<feature type="region of interest" description="Disordered" evidence="1">
    <location>
        <begin position="1"/>
        <end position="50"/>
    </location>
</feature>
<proteinExistence type="predicted"/>
<gene>
    <name evidence="2" type="ORF">Vbra_8134</name>
</gene>
<evidence type="ECO:0000256" key="1">
    <source>
        <dbReference type="SAM" id="MobiDB-lite"/>
    </source>
</evidence>
<protein>
    <submittedName>
        <fullName evidence="2">Uncharacterized protein</fullName>
    </submittedName>
</protein>
<accession>A0A0G4ETV5</accession>
<dbReference type="AlphaFoldDB" id="A0A0G4ETV5"/>
<sequence>MGKGLRRRSVKCELRSEEGKGQQHQTDRSAAERPAGRPHRQPGAARRSEGATVVISAFRIDFRSLSHSRRQSEIHPEMATQGEGVRVMLGNKHLFINSEWLEATCTIERKGKGETELEKIFNSGARDLRGRTWESVRNDPDSFLELSWTGEDKETTYFRQYYSKGTPVRITAGTGKYYMKSVFDAAGIKLDEWDFVTYDGVDPDPSPILFFMRSKERLQQWWRSRPASSA</sequence>
<reference evidence="2 3" key="1">
    <citation type="submission" date="2014-11" db="EMBL/GenBank/DDBJ databases">
        <authorList>
            <person name="Zhu J."/>
            <person name="Qi W."/>
            <person name="Song R."/>
        </authorList>
    </citation>
    <scope>NUCLEOTIDE SEQUENCE [LARGE SCALE GENOMIC DNA]</scope>
</reference>
<dbReference type="Proteomes" id="UP000041254">
    <property type="component" value="Unassembled WGS sequence"/>
</dbReference>
<dbReference type="InParanoid" id="A0A0G4ETV5"/>
<name>A0A0G4ETV5_VITBC</name>
<feature type="compositionally biased region" description="Basic and acidic residues" evidence="1">
    <location>
        <begin position="10"/>
        <end position="35"/>
    </location>
</feature>
<keyword evidence="3" id="KW-1185">Reference proteome</keyword>
<dbReference type="EMBL" id="CDMY01000308">
    <property type="protein sequence ID" value="CEM01689.1"/>
    <property type="molecule type" value="Genomic_DNA"/>
</dbReference>
<dbReference type="VEuPathDB" id="CryptoDB:Vbra_8134"/>